<dbReference type="Pfam" id="PF01476">
    <property type="entry name" value="LysM"/>
    <property type="match status" value="2"/>
</dbReference>
<evidence type="ECO:0000259" key="3">
    <source>
        <dbReference type="PROSITE" id="PS51782"/>
    </source>
</evidence>
<dbReference type="Proteomes" id="UP000717328">
    <property type="component" value="Unassembled WGS sequence"/>
</dbReference>
<dbReference type="InterPro" id="IPR018392">
    <property type="entry name" value="LysM"/>
</dbReference>
<keyword evidence="5" id="KW-1185">Reference proteome</keyword>
<gene>
    <name evidence="4" type="ORF">H0H81_005168</name>
</gene>
<dbReference type="SMART" id="SM00257">
    <property type="entry name" value="LysM"/>
    <property type="match status" value="2"/>
</dbReference>
<evidence type="ECO:0000313" key="4">
    <source>
        <dbReference type="EMBL" id="KAG5637274.1"/>
    </source>
</evidence>
<dbReference type="InterPro" id="IPR052210">
    <property type="entry name" value="LysM1-like"/>
</dbReference>
<dbReference type="AlphaFoldDB" id="A0A9P7K5M9"/>
<dbReference type="InterPro" id="IPR036779">
    <property type="entry name" value="LysM_dom_sf"/>
</dbReference>
<evidence type="ECO:0000256" key="1">
    <source>
        <dbReference type="ARBA" id="ARBA00022669"/>
    </source>
</evidence>
<dbReference type="OrthoDB" id="5985073at2759"/>
<accession>A0A9P7K5M9</accession>
<reference evidence="4" key="2">
    <citation type="submission" date="2021-10" db="EMBL/GenBank/DDBJ databases">
        <title>Phylogenomics reveals ancestral predisposition of the termite-cultivated fungus Termitomyces towards a domesticated lifestyle.</title>
        <authorList>
            <person name="Auxier B."/>
            <person name="Grum-Grzhimaylo A."/>
            <person name="Cardenas M.E."/>
            <person name="Lodge J.D."/>
            <person name="Laessoe T."/>
            <person name="Pedersen O."/>
            <person name="Smith M.E."/>
            <person name="Kuyper T.W."/>
            <person name="Franco-Molano E.A."/>
            <person name="Baroni T.J."/>
            <person name="Aanen D.K."/>
        </authorList>
    </citation>
    <scope>NUCLEOTIDE SEQUENCE</scope>
    <source>
        <strain evidence="4">D49</strain>
    </source>
</reference>
<dbReference type="PANTHER" id="PTHR34997:SF1">
    <property type="entry name" value="PEPTIDOGLYCAN-BINDING LYSIN DOMAIN"/>
    <property type="match status" value="1"/>
</dbReference>
<feature type="domain" description="LysM" evidence="3">
    <location>
        <begin position="75"/>
        <end position="120"/>
    </location>
</feature>
<feature type="domain" description="LysM" evidence="3">
    <location>
        <begin position="22"/>
        <end position="66"/>
    </location>
</feature>
<comment type="caution">
    <text evidence="4">The sequence shown here is derived from an EMBL/GenBank/DDBJ whole genome shotgun (WGS) entry which is preliminary data.</text>
</comment>
<dbReference type="CDD" id="cd00118">
    <property type="entry name" value="LysM"/>
    <property type="match status" value="2"/>
</dbReference>
<keyword evidence="2" id="KW-0843">Virulence</keyword>
<name>A0A9P7K5M9_9AGAR</name>
<dbReference type="Gene3D" id="3.10.350.10">
    <property type="entry name" value="LysM domain"/>
    <property type="match status" value="2"/>
</dbReference>
<sequence>MLLAHRLILQVDPPTLLILNSLRLQVVSGDTCTLIPQKALISSYQLTKLNPTLNCATLSVGQSLCVKDSTYDCQPVYKVKGGDSCAAIATSNKITTDQLIANNPNIGSNCIIQPDQMLCVAGATPTSATLI</sequence>
<dbReference type="PROSITE" id="PS51782">
    <property type="entry name" value="LYSM"/>
    <property type="match status" value="2"/>
</dbReference>
<organism evidence="4 5">
    <name type="scientific">Sphagnurus paluster</name>
    <dbReference type="NCBI Taxonomy" id="117069"/>
    <lineage>
        <taxon>Eukaryota</taxon>
        <taxon>Fungi</taxon>
        <taxon>Dikarya</taxon>
        <taxon>Basidiomycota</taxon>
        <taxon>Agaricomycotina</taxon>
        <taxon>Agaricomycetes</taxon>
        <taxon>Agaricomycetidae</taxon>
        <taxon>Agaricales</taxon>
        <taxon>Tricholomatineae</taxon>
        <taxon>Lyophyllaceae</taxon>
        <taxon>Sphagnurus</taxon>
    </lineage>
</organism>
<evidence type="ECO:0000313" key="5">
    <source>
        <dbReference type="Proteomes" id="UP000717328"/>
    </source>
</evidence>
<evidence type="ECO:0000256" key="2">
    <source>
        <dbReference type="ARBA" id="ARBA00023026"/>
    </source>
</evidence>
<protein>
    <recommendedName>
        <fullName evidence="3">LysM domain-containing protein</fullName>
    </recommendedName>
</protein>
<dbReference type="GO" id="GO:0008061">
    <property type="term" value="F:chitin binding"/>
    <property type="evidence" value="ECO:0007669"/>
    <property type="project" value="UniProtKB-KW"/>
</dbReference>
<dbReference type="SUPFAM" id="SSF54106">
    <property type="entry name" value="LysM domain"/>
    <property type="match status" value="2"/>
</dbReference>
<dbReference type="PANTHER" id="PTHR34997">
    <property type="entry name" value="AM15"/>
    <property type="match status" value="1"/>
</dbReference>
<proteinExistence type="predicted"/>
<reference evidence="4" key="1">
    <citation type="submission" date="2021-02" db="EMBL/GenBank/DDBJ databases">
        <authorList>
            <person name="Nieuwenhuis M."/>
            <person name="Van De Peppel L.J.J."/>
        </authorList>
    </citation>
    <scope>NUCLEOTIDE SEQUENCE</scope>
    <source>
        <strain evidence="4">D49</strain>
    </source>
</reference>
<keyword evidence="1" id="KW-0147">Chitin-binding</keyword>
<dbReference type="EMBL" id="JABCKI010005844">
    <property type="protein sequence ID" value="KAG5637274.1"/>
    <property type="molecule type" value="Genomic_DNA"/>
</dbReference>